<evidence type="ECO:0000313" key="2">
    <source>
        <dbReference type="EMBL" id="CAG8704154.1"/>
    </source>
</evidence>
<protein>
    <submittedName>
        <fullName evidence="2">42785_t:CDS:1</fullName>
    </submittedName>
</protein>
<evidence type="ECO:0000256" key="1">
    <source>
        <dbReference type="SAM" id="MobiDB-lite"/>
    </source>
</evidence>
<name>A0ABN7UYU3_GIGMA</name>
<accession>A0ABN7UYU3</accession>
<organism evidence="2 3">
    <name type="scientific">Gigaspora margarita</name>
    <dbReference type="NCBI Taxonomy" id="4874"/>
    <lineage>
        <taxon>Eukaryota</taxon>
        <taxon>Fungi</taxon>
        <taxon>Fungi incertae sedis</taxon>
        <taxon>Mucoromycota</taxon>
        <taxon>Glomeromycotina</taxon>
        <taxon>Glomeromycetes</taxon>
        <taxon>Diversisporales</taxon>
        <taxon>Gigasporaceae</taxon>
        <taxon>Gigaspora</taxon>
    </lineage>
</organism>
<proteinExistence type="predicted"/>
<sequence length="40" mass="4529">MHSNRSDKNKFETRQSAFSSECELHSVETNDGCATAHEFP</sequence>
<evidence type="ECO:0000313" key="3">
    <source>
        <dbReference type="Proteomes" id="UP000789901"/>
    </source>
</evidence>
<reference evidence="2 3" key="1">
    <citation type="submission" date="2021-06" db="EMBL/GenBank/DDBJ databases">
        <authorList>
            <person name="Kallberg Y."/>
            <person name="Tangrot J."/>
            <person name="Rosling A."/>
        </authorList>
    </citation>
    <scope>NUCLEOTIDE SEQUENCE [LARGE SCALE GENOMIC DNA]</scope>
    <source>
        <strain evidence="2 3">120-4 pot B 10/14</strain>
    </source>
</reference>
<feature type="non-terminal residue" evidence="2">
    <location>
        <position position="40"/>
    </location>
</feature>
<feature type="region of interest" description="Disordered" evidence="1">
    <location>
        <begin position="1"/>
        <end position="21"/>
    </location>
</feature>
<comment type="caution">
    <text evidence="2">The sequence shown here is derived from an EMBL/GenBank/DDBJ whole genome shotgun (WGS) entry which is preliminary data.</text>
</comment>
<dbReference type="EMBL" id="CAJVQB010007478">
    <property type="protein sequence ID" value="CAG8704154.1"/>
    <property type="molecule type" value="Genomic_DNA"/>
</dbReference>
<keyword evidence="3" id="KW-1185">Reference proteome</keyword>
<gene>
    <name evidence="2" type="ORF">GMARGA_LOCUS12326</name>
</gene>
<feature type="compositionally biased region" description="Basic and acidic residues" evidence="1">
    <location>
        <begin position="1"/>
        <end position="13"/>
    </location>
</feature>
<dbReference type="Proteomes" id="UP000789901">
    <property type="component" value="Unassembled WGS sequence"/>
</dbReference>